<gene>
    <name evidence="1" type="ORF">SDC9_122504</name>
</gene>
<dbReference type="EMBL" id="VSSQ01026671">
    <property type="protein sequence ID" value="MPM75511.1"/>
    <property type="molecule type" value="Genomic_DNA"/>
</dbReference>
<dbReference type="AlphaFoldDB" id="A0A645CF06"/>
<protein>
    <submittedName>
        <fullName evidence="1">Uncharacterized protein</fullName>
    </submittedName>
</protein>
<accession>A0A645CF06</accession>
<comment type="caution">
    <text evidence="1">The sequence shown here is derived from an EMBL/GenBank/DDBJ whole genome shotgun (WGS) entry which is preliminary data.</text>
</comment>
<name>A0A645CF06_9ZZZZ</name>
<evidence type="ECO:0000313" key="1">
    <source>
        <dbReference type="EMBL" id="MPM75511.1"/>
    </source>
</evidence>
<organism evidence="1">
    <name type="scientific">bioreactor metagenome</name>
    <dbReference type="NCBI Taxonomy" id="1076179"/>
    <lineage>
        <taxon>unclassified sequences</taxon>
        <taxon>metagenomes</taxon>
        <taxon>ecological metagenomes</taxon>
    </lineage>
</organism>
<proteinExistence type="predicted"/>
<reference evidence="1" key="1">
    <citation type="submission" date="2019-08" db="EMBL/GenBank/DDBJ databases">
        <authorList>
            <person name="Kucharzyk K."/>
            <person name="Murdoch R.W."/>
            <person name="Higgins S."/>
            <person name="Loffler F."/>
        </authorList>
    </citation>
    <scope>NUCLEOTIDE SEQUENCE</scope>
</reference>
<sequence length="174" mass="18236">MRGIAVVERHPDAPACALLCIKDGLGLLAVDGDGLLADDITAHLHRLDDVLVMGSVDGGDNDDLRLGFLDHLGKFAAVVGGNRRMSALRGKDGVGILHPLAAHVAEGHQAAALLISCGDRLVEHPGPTTGPDLGIPLLFHGSYSHSFAVCTEVYAQTKQLSLAETQRSLSFFVG</sequence>